<comment type="similarity">
    <text evidence="1">Belongs to the glycosyl hydrolase 32 family.</text>
</comment>
<name>A0AB36RLX1_9CORY</name>
<dbReference type="RefSeq" id="WP_095555249.1">
    <property type="nucleotide sequence ID" value="NZ_NSGP01000009.1"/>
</dbReference>
<evidence type="ECO:0000256" key="2">
    <source>
        <dbReference type="ARBA" id="ARBA00012758"/>
    </source>
</evidence>
<dbReference type="EC" id="3.2.1.26" evidence="2"/>
<evidence type="ECO:0000313" key="6">
    <source>
        <dbReference type="EMBL" id="PAT10136.1"/>
    </source>
</evidence>
<dbReference type="AlphaFoldDB" id="A0AB36RLX1"/>
<evidence type="ECO:0000256" key="3">
    <source>
        <dbReference type="ARBA" id="ARBA00022801"/>
    </source>
</evidence>
<organism evidence="6 7">
    <name type="scientific">Corynebacterium hadale</name>
    <dbReference type="NCBI Taxonomy" id="2026255"/>
    <lineage>
        <taxon>Bacteria</taxon>
        <taxon>Bacillati</taxon>
        <taxon>Actinomycetota</taxon>
        <taxon>Actinomycetes</taxon>
        <taxon>Mycobacteriales</taxon>
        <taxon>Corynebacteriaceae</taxon>
        <taxon>Corynebacterium</taxon>
    </lineage>
</organism>
<dbReference type="InterPro" id="IPR001362">
    <property type="entry name" value="Glyco_hydro_32"/>
</dbReference>
<dbReference type="Pfam" id="PF00251">
    <property type="entry name" value="Glyco_hydro_32N"/>
    <property type="match status" value="1"/>
</dbReference>
<keyword evidence="4" id="KW-0326">Glycosidase</keyword>
<dbReference type="InterPro" id="IPR051214">
    <property type="entry name" value="GH32_Enzymes"/>
</dbReference>
<dbReference type="SMART" id="SM00640">
    <property type="entry name" value="Glyco_32"/>
    <property type="match status" value="1"/>
</dbReference>
<dbReference type="Proteomes" id="UP000218041">
    <property type="component" value="Unassembled WGS sequence"/>
</dbReference>
<sequence>MTYRPKFHLTPPQGRLNDPNGLTLIGDELHVFYQHDPAFPHGQRRTGWGHAVTRLGSGEFYHLPDALYPDFPYDADGCFSGSSVVHDGRMRLFYTGNLDADADAEHEHRTSQNVVEVEDVQGPLGGTYRRRADNPIINGFPEGFTSDFRDPHVTQAPDGSWRMLIGARSESNTGAVVVYTSDDLESWEYAGPIEFVGLDYNTASAHMWECPNLVRMTDQSTDEELDVLVFCPQFADSDECGYVVGRLEGLRFEVITGFTPLDYGHQFYAPQLISFGPGALMLGWMGLPARDDTPTLAAEGWVHQLTLPRELSLIDATVHTTLRLPHNEDEMVVWRSELGAEPRAAELVDVDGNVGATIAWAPHPAPPTGAVRGTLSVTVDGFMRWADCAAGELVCTADGAALEATGGGGEVAFSSAVFAPDANEWAGFRAGESAM</sequence>
<dbReference type="GO" id="GO:0004564">
    <property type="term" value="F:beta-fructofuranosidase activity"/>
    <property type="evidence" value="ECO:0007669"/>
    <property type="project" value="UniProtKB-EC"/>
</dbReference>
<dbReference type="Gene3D" id="2.115.10.20">
    <property type="entry name" value="Glycosyl hydrolase domain, family 43"/>
    <property type="match status" value="1"/>
</dbReference>
<dbReference type="EMBL" id="NSGP01000009">
    <property type="protein sequence ID" value="PAT10136.1"/>
    <property type="molecule type" value="Genomic_DNA"/>
</dbReference>
<proteinExistence type="inferred from homology"/>
<accession>A0AB36RLX1</accession>
<reference evidence="6 7" key="1">
    <citation type="submission" date="2017-08" db="EMBL/GenBank/DDBJ databases">
        <title>Whole genome sequences of 6 clinical strains closest to Corynebacterium imitans.</title>
        <authorList>
            <person name="Bernier A.-M."/>
            <person name="Burdz T."/>
            <person name="Bernard K."/>
        </authorList>
    </citation>
    <scope>NUCLEOTIDE SEQUENCE [LARGE SCALE GENOMIC DNA]</scope>
    <source>
        <strain evidence="6 7">NML92-0415</strain>
    </source>
</reference>
<dbReference type="PANTHER" id="PTHR43101:SF1">
    <property type="entry name" value="BETA-FRUCTOSIDASE"/>
    <property type="match status" value="1"/>
</dbReference>
<evidence type="ECO:0000259" key="5">
    <source>
        <dbReference type="Pfam" id="PF00251"/>
    </source>
</evidence>
<dbReference type="PROSITE" id="PS00609">
    <property type="entry name" value="GLYCOSYL_HYDROL_F32"/>
    <property type="match status" value="1"/>
</dbReference>
<feature type="domain" description="Glycosyl hydrolase family 32 N-terminal" evidence="5">
    <location>
        <begin position="8"/>
        <end position="315"/>
    </location>
</feature>
<dbReference type="SUPFAM" id="SSF75005">
    <property type="entry name" value="Arabinanase/levansucrase/invertase"/>
    <property type="match status" value="1"/>
</dbReference>
<dbReference type="CDD" id="cd18623">
    <property type="entry name" value="GH32_ScrB-like"/>
    <property type="match status" value="1"/>
</dbReference>
<evidence type="ECO:0000256" key="1">
    <source>
        <dbReference type="ARBA" id="ARBA00009902"/>
    </source>
</evidence>
<dbReference type="PANTHER" id="PTHR43101">
    <property type="entry name" value="BETA-FRUCTOSIDASE"/>
    <property type="match status" value="1"/>
</dbReference>
<dbReference type="InterPro" id="IPR018053">
    <property type="entry name" value="Glyco_hydro_32_AS"/>
</dbReference>
<protein>
    <recommendedName>
        <fullName evidence="2">beta-fructofuranosidase</fullName>
        <ecNumber evidence="2">3.2.1.26</ecNumber>
    </recommendedName>
</protein>
<evidence type="ECO:0000313" key="7">
    <source>
        <dbReference type="Proteomes" id="UP000218041"/>
    </source>
</evidence>
<evidence type="ECO:0000256" key="4">
    <source>
        <dbReference type="ARBA" id="ARBA00023295"/>
    </source>
</evidence>
<dbReference type="InterPro" id="IPR023296">
    <property type="entry name" value="Glyco_hydro_beta-prop_sf"/>
</dbReference>
<dbReference type="InterPro" id="IPR013148">
    <property type="entry name" value="Glyco_hydro_32_N"/>
</dbReference>
<keyword evidence="3" id="KW-0378">Hydrolase</keyword>
<comment type="caution">
    <text evidence="6">The sequence shown here is derived from an EMBL/GenBank/DDBJ whole genome shotgun (WGS) entry which is preliminary data.</text>
</comment>
<gene>
    <name evidence="6" type="ORF">CKJ80_07275</name>
</gene>
<dbReference type="GO" id="GO:0005975">
    <property type="term" value="P:carbohydrate metabolic process"/>
    <property type="evidence" value="ECO:0007669"/>
    <property type="project" value="InterPro"/>
</dbReference>